<reference evidence="6 7" key="1">
    <citation type="submission" date="2020-09" db="EMBL/GenBank/DDBJ databases">
        <title>Echinicola sp. CAU 1574 isolated from sand of Sido Beach.</title>
        <authorList>
            <person name="Kim W."/>
        </authorList>
    </citation>
    <scope>NUCLEOTIDE SEQUENCE [LARGE SCALE GENOMIC DNA]</scope>
    <source>
        <strain evidence="6 7">CAU 1574</strain>
    </source>
</reference>
<name>A0ABR9AJI7_9BACT</name>
<dbReference type="Pfam" id="PF00884">
    <property type="entry name" value="Sulfatase"/>
    <property type="match status" value="1"/>
</dbReference>
<keyword evidence="4" id="KW-0106">Calcium</keyword>
<dbReference type="Proteomes" id="UP000647133">
    <property type="component" value="Unassembled WGS sequence"/>
</dbReference>
<organism evidence="6 7">
    <name type="scientific">Echinicola arenosa</name>
    <dbReference type="NCBI Taxonomy" id="2774144"/>
    <lineage>
        <taxon>Bacteria</taxon>
        <taxon>Pseudomonadati</taxon>
        <taxon>Bacteroidota</taxon>
        <taxon>Cytophagia</taxon>
        <taxon>Cytophagales</taxon>
        <taxon>Cyclobacteriaceae</taxon>
        <taxon>Echinicola</taxon>
    </lineage>
</organism>
<evidence type="ECO:0000256" key="2">
    <source>
        <dbReference type="ARBA" id="ARBA00022723"/>
    </source>
</evidence>
<evidence type="ECO:0000259" key="5">
    <source>
        <dbReference type="Pfam" id="PF00884"/>
    </source>
</evidence>
<dbReference type="InterPro" id="IPR017850">
    <property type="entry name" value="Alkaline_phosphatase_core_sf"/>
</dbReference>
<protein>
    <submittedName>
        <fullName evidence="6">Arylsulfatase</fullName>
    </submittedName>
</protein>
<evidence type="ECO:0000256" key="4">
    <source>
        <dbReference type="ARBA" id="ARBA00022837"/>
    </source>
</evidence>
<proteinExistence type="inferred from homology"/>
<dbReference type="PANTHER" id="PTHR42693:SF53">
    <property type="entry name" value="ENDO-4-O-SULFATASE"/>
    <property type="match status" value="1"/>
</dbReference>
<comment type="caution">
    <text evidence="6">The sequence shown here is derived from an EMBL/GenBank/DDBJ whole genome shotgun (WGS) entry which is preliminary data.</text>
</comment>
<dbReference type="EMBL" id="JACYTQ010000001">
    <property type="protein sequence ID" value="MBD8487774.1"/>
    <property type="molecule type" value="Genomic_DNA"/>
</dbReference>
<comment type="similarity">
    <text evidence="1">Belongs to the sulfatase family.</text>
</comment>
<evidence type="ECO:0000256" key="1">
    <source>
        <dbReference type="ARBA" id="ARBA00008779"/>
    </source>
</evidence>
<feature type="domain" description="Sulfatase N-terminal" evidence="5">
    <location>
        <begin position="35"/>
        <end position="378"/>
    </location>
</feature>
<gene>
    <name evidence="6" type="ORF">IFO69_03330</name>
</gene>
<dbReference type="SUPFAM" id="SSF53649">
    <property type="entry name" value="Alkaline phosphatase-like"/>
    <property type="match status" value="1"/>
</dbReference>
<dbReference type="Gene3D" id="3.30.1120.10">
    <property type="match status" value="1"/>
</dbReference>
<dbReference type="InterPro" id="IPR024607">
    <property type="entry name" value="Sulfatase_CS"/>
</dbReference>
<evidence type="ECO:0000313" key="7">
    <source>
        <dbReference type="Proteomes" id="UP000647133"/>
    </source>
</evidence>
<dbReference type="InterPro" id="IPR000917">
    <property type="entry name" value="Sulfatase_N"/>
</dbReference>
<dbReference type="InterPro" id="IPR050738">
    <property type="entry name" value="Sulfatase"/>
</dbReference>
<keyword evidence="3" id="KW-0378">Hydrolase</keyword>
<evidence type="ECO:0000313" key="6">
    <source>
        <dbReference type="EMBL" id="MBD8487774.1"/>
    </source>
</evidence>
<accession>A0ABR9AJI7</accession>
<sequence length="512" mass="57675">MKFISLDLLKAALISSCLLQFSCAEKRQQEEPRRPNIIYVLADDMGIGDIQAFYPEGKIATPNLDQMAADGMRFTDAHTSSAVCTPTRYSILTGRYNWRSRLKEGVLWSDDKGLIDTSRTTVPSLLKDHGYHTAYLGKWHLGWNWGHDEEGNIDFTKEVTHNPNDNGFDYAYGHVASLDIPPYVYVENGKVTAIPTDSTESKDKYGWWRKGMTAPDFEHEDVTPNFFRRSIAYVKERAKTDQPFFLYLALPSPHSPILPSEKWQGKSGLNPYGDFVMMIDDYMGQLISAVNESGIEDDTMIIFVTDNGCAPASKIDELIEAGHHPSGIYRGHKADIYEGGHRVPFIVKWPKTVKAGSVSEQTICTTDLLATCAALVGYELKDNEGEDSYNILPLLQGETLKEEFREATVHHSVNGSFAIRKGEWKLIMCGGSGGWSYPTPQEVAEMDSLPPVQLYNMKEDPSETKNLEAEHPEKVQELQELLTKYVLEGRSTPGIAQENDGEKKWKQLWWID</sequence>
<dbReference type="RefSeq" id="WP_192008255.1">
    <property type="nucleotide sequence ID" value="NZ_JACYTQ010000001.1"/>
</dbReference>
<keyword evidence="7" id="KW-1185">Reference proteome</keyword>
<dbReference type="CDD" id="cd16143">
    <property type="entry name" value="ARS_like"/>
    <property type="match status" value="1"/>
</dbReference>
<dbReference type="Gene3D" id="3.40.720.10">
    <property type="entry name" value="Alkaline Phosphatase, subunit A"/>
    <property type="match status" value="1"/>
</dbReference>
<dbReference type="PANTHER" id="PTHR42693">
    <property type="entry name" value="ARYLSULFATASE FAMILY MEMBER"/>
    <property type="match status" value="1"/>
</dbReference>
<evidence type="ECO:0000256" key="3">
    <source>
        <dbReference type="ARBA" id="ARBA00022801"/>
    </source>
</evidence>
<dbReference type="PROSITE" id="PS00523">
    <property type="entry name" value="SULFATASE_1"/>
    <property type="match status" value="1"/>
</dbReference>
<keyword evidence="2" id="KW-0479">Metal-binding</keyword>